<reference evidence="1" key="1">
    <citation type="journal article" date="2014" name="Front. Microbiol.">
        <title>High frequency of phylogenetically diverse reductive dehalogenase-homologous genes in deep subseafloor sedimentary metagenomes.</title>
        <authorList>
            <person name="Kawai M."/>
            <person name="Futagami T."/>
            <person name="Toyoda A."/>
            <person name="Takaki Y."/>
            <person name="Nishi S."/>
            <person name="Hori S."/>
            <person name="Arai W."/>
            <person name="Tsubouchi T."/>
            <person name="Morono Y."/>
            <person name="Uchiyama I."/>
            <person name="Ito T."/>
            <person name="Fujiyama A."/>
            <person name="Inagaki F."/>
            <person name="Takami H."/>
        </authorList>
    </citation>
    <scope>NUCLEOTIDE SEQUENCE</scope>
    <source>
        <strain evidence="1">Expedition CK06-06</strain>
    </source>
</reference>
<organism evidence="1">
    <name type="scientific">marine sediment metagenome</name>
    <dbReference type="NCBI Taxonomy" id="412755"/>
    <lineage>
        <taxon>unclassified sequences</taxon>
        <taxon>metagenomes</taxon>
        <taxon>ecological metagenomes</taxon>
    </lineage>
</organism>
<comment type="caution">
    <text evidence="1">The sequence shown here is derived from an EMBL/GenBank/DDBJ whole genome shotgun (WGS) entry which is preliminary data.</text>
</comment>
<accession>X1GV74</accession>
<sequence length="47" mass="4810">ISSVLIMPIGQPSSTLSITIPAVISFGLKDSFLLPGSSVGVRPCLPL</sequence>
<gene>
    <name evidence="1" type="ORF">S03H2_19441</name>
</gene>
<dbReference type="EMBL" id="BARU01010154">
    <property type="protein sequence ID" value="GAH45479.1"/>
    <property type="molecule type" value="Genomic_DNA"/>
</dbReference>
<name>X1GV74_9ZZZZ</name>
<dbReference type="AlphaFoldDB" id="X1GV74"/>
<feature type="non-terminal residue" evidence="1">
    <location>
        <position position="1"/>
    </location>
</feature>
<protein>
    <submittedName>
        <fullName evidence="1">Uncharacterized protein</fullName>
    </submittedName>
</protein>
<evidence type="ECO:0000313" key="1">
    <source>
        <dbReference type="EMBL" id="GAH45479.1"/>
    </source>
</evidence>
<proteinExistence type="predicted"/>